<dbReference type="RefSeq" id="WP_377867699.1">
    <property type="nucleotide sequence ID" value="NZ_JBHMAY010000001.1"/>
</dbReference>
<dbReference type="EMBL" id="JBHRWI010000006">
    <property type="protein sequence ID" value="MFC3509683.1"/>
    <property type="molecule type" value="Genomic_DNA"/>
</dbReference>
<sequence length="68" mass="7042">MRTPSLFVELAGDAACFPADAKAMVAALGTHDVDHPRVAGTHFGGPLRPGAGLAAAEIGEWLAERFPE</sequence>
<protein>
    <submittedName>
        <fullName evidence="1">Uncharacterized protein</fullName>
    </submittedName>
</protein>
<comment type="caution">
    <text evidence="1">The sequence shown here is derived from an EMBL/GenBank/DDBJ whole genome shotgun (WGS) entry which is preliminary data.</text>
</comment>
<organism evidence="1 2">
    <name type="scientific">Amycolatopsis halotolerans</name>
    <dbReference type="NCBI Taxonomy" id="330083"/>
    <lineage>
        <taxon>Bacteria</taxon>
        <taxon>Bacillati</taxon>
        <taxon>Actinomycetota</taxon>
        <taxon>Actinomycetes</taxon>
        <taxon>Pseudonocardiales</taxon>
        <taxon>Pseudonocardiaceae</taxon>
        <taxon>Amycolatopsis</taxon>
    </lineage>
</organism>
<name>A0ABV7QBH2_9PSEU</name>
<evidence type="ECO:0000313" key="1">
    <source>
        <dbReference type="EMBL" id="MFC3509683.1"/>
    </source>
</evidence>
<evidence type="ECO:0000313" key="2">
    <source>
        <dbReference type="Proteomes" id="UP001595764"/>
    </source>
</evidence>
<keyword evidence="2" id="KW-1185">Reference proteome</keyword>
<reference evidence="2" key="1">
    <citation type="journal article" date="2019" name="Int. J. Syst. Evol. Microbiol.">
        <title>The Global Catalogue of Microorganisms (GCM) 10K type strain sequencing project: providing services to taxonomists for standard genome sequencing and annotation.</title>
        <authorList>
            <consortium name="The Broad Institute Genomics Platform"/>
            <consortium name="The Broad Institute Genome Sequencing Center for Infectious Disease"/>
            <person name="Wu L."/>
            <person name="Ma J."/>
        </authorList>
    </citation>
    <scope>NUCLEOTIDE SEQUENCE [LARGE SCALE GENOMIC DNA]</scope>
    <source>
        <strain evidence="2">CGMCC 4.7682</strain>
    </source>
</reference>
<proteinExistence type="predicted"/>
<accession>A0ABV7QBH2</accession>
<gene>
    <name evidence="1" type="ORF">ACFORO_05875</name>
</gene>
<dbReference type="Proteomes" id="UP001595764">
    <property type="component" value="Unassembled WGS sequence"/>
</dbReference>